<dbReference type="KEGG" id="plad:PPGU16_81530"/>
<protein>
    <submittedName>
        <fullName evidence="4">Thiol:disulfide oxidoreductase</fullName>
    </submittedName>
</protein>
<dbReference type="InterPro" id="IPR010987">
    <property type="entry name" value="Glutathione-S-Trfase_C-like"/>
</dbReference>
<dbReference type="Pfam" id="PF00043">
    <property type="entry name" value="GST_C"/>
    <property type="match status" value="1"/>
</dbReference>
<gene>
    <name evidence="4" type="ORF">PPGU16_81530</name>
</gene>
<dbReference type="InterPro" id="IPR036282">
    <property type="entry name" value="Glutathione-S-Trfase_C_sf"/>
</dbReference>
<dbReference type="Proteomes" id="UP000510888">
    <property type="component" value="Plasmid PPGU16_p2"/>
</dbReference>
<dbReference type="SUPFAM" id="SSF52833">
    <property type="entry name" value="Thioredoxin-like"/>
    <property type="match status" value="1"/>
</dbReference>
<evidence type="ECO:0000313" key="5">
    <source>
        <dbReference type="Proteomes" id="UP000510888"/>
    </source>
</evidence>
<dbReference type="AlphaFoldDB" id="A0A7I8C1Y2"/>
<sequence length="212" mass="23435">MLKVFAFSTPNSVRIPIALEELGLEYEIEPINVRKGEQKWPNYLAINPNGKVPVLVDNDGPGGEPITLTESGAILIYLAEKAGRLLPSAGAVRARTFEQLLFHLTAIGPALGQLGFFKRQASEEIPVAIARFQTESDRVLAVLDRVLAQRQYAAGGEFTIADIAHFGWLWRREFAGVNLDGFPNIERWYRGVEGRPAVQRGIQRVTALVPTD</sequence>
<comment type="similarity">
    <text evidence="1">Belongs to the GST superfamily.</text>
</comment>
<dbReference type="PROSITE" id="PS50404">
    <property type="entry name" value="GST_NTER"/>
    <property type="match status" value="1"/>
</dbReference>
<dbReference type="Gene3D" id="1.20.1050.10">
    <property type="match status" value="1"/>
</dbReference>
<proteinExistence type="inferred from homology"/>
<geneLocation type="plasmid" evidence="4 5">
    <name>PPGU16_p2</name>
</geneLocation>
<feature type="domain" description="GST C-terminal" evidence="3">
    <location>
        <begin position="67"/>
        <end position="212"/>
    </location>
</feature>
<keyword evidence="5" id="KW-1185">Reference proteome</keyword>
<dbReference type="InterPro" id="IPR040079">
    <property type="entry name" value="Glutathione_S-Trfase"/>
</dbReference>
<dbReference type="InterPro" id="IPR004045">
    <property type="entry name" value="Glutathione_S-Trfase_N"/>
</dbReference>
<dbReference type="PANTHER" id="PTHR44051:SF8">
    <property type="entry name" value="GLUTATHIONE S-TRANSFERASE GSTA"/>
    <property type="match status" value="1"/>
</dbReference>
<dbReference type="SFLD" id="SFLDG01151">
    <property type="entry name" value="Main.2:_Nu-like"/>
    <property type="match status" value="1"/>
</dbReference>
<reference evidence="4 5" key="1">
    <citation type="journal article" date="2020" name="Genes (Basel)">
        <title>Genomic Comparison of Insect Gut Symbionts from Divergent Burkholderia Subclades.</title>
        <authorList>
            <person name="Takeshita K."/>
            <person name="Kikuchi Y."/>
        </authorList>
    </citation>
    <scope>NUCLEOTIDE SEQUENCE [LARGE SCALE GENOMIC DNA]</scope>
    <source>
        <strain evidence="4 5">PGU16</strain>
        <plasmid evidence="4 5">PPGU16_p2</plasmid>
    </source>
</reference>
<dbReference type="SUPFAM" id="SSF47616">
    <property type="entry name" value="GST C-terminal domain-like"/>
    <property type="match status" value="1"/>
</dbReference>
<evidence type="ECO:0000256" key="1">
    <source>
        <dbReference type="RuleBase" id="RU003494"/>
    </source>
</evidence>
<evidence type="ECO:0000259" key="2">
    <source>
        <dbReference type="PROSITE" id="PS50404"/>
    </source>
</evidence>
<dbReference type="SFLD" id="SFLDS00019">
    <property type="entry name" value="Glutathione_Transferase_(cytos"/>
    <property type="match status" value="1"/>
</dbReference>
<dbReference type="Pfam" id="PF02798">
    <property type="entry name" value="GST_N"/>
    <property type="match status" value="1"/>
</dbReference>
<dbReference type="PANTHER" id="PTHR44051">
    <property type="entry name" value="GLUTATHIONE S-TRANSFERASE-RELATED"/>
    <property type="match status" value="1"/>
</dbReference>
<evidence type="ECO:0000259" key="3">
    <source>
        <dbReference type="PROSITE" id="PS50405"/>
    </source>
</evidence>
<dbReference type="PROSITE" id="PS50405">
    <property type="entry name" value="GST_CTER"/>
    <property type="match status" value="1"/>
</dbReference>
<dbReference type="SFLD" id="SFLDG00358">
    <property type="entry name" value="Main_(cytGST)"/>
    <property type="match status" value="1"/>
</dbReference>
<organism evidence="4 5">
    <name type="scientific">Paraburkholderia largidicola</name>
    <dbReference type="NCBI Taxonomy" id="3014751"/>
    <lineage>
        <taxon>Bacteria</taxon>
        <taxon>Pseudomonadati</taxon>
        <taxon>Pseudomonadota</taxon>
        <taxon>Betaproteobacteria</taxon>
        <taxon>Burkholderiales</taxon>
        <taxon>Burkholderiaceae</taxon>
        <taxon>Paraburkholderia</taxon>
    </lineage>
</organism>
<evidence type="ECO:0000313" key="4">
    <source>
        <dbReference type="EMBL" id="BCF95086.1"/>
    </source>
</evidence>
<feature type="domain" description="GST N-terminal" evidence="2">
    <location>
        <begin position="1"/>
        <end position="86"/>
    </location>
</feature>
<dbReference type="InterPro" id="IPR004046">
    <property type="entry name" value="GST_C"/>
</dbReference>
<accession>A0A7I8C1Y2</accession>
<dbReference type="Gene3D" id="3.40.30.10">
    <property type="entry name" value="Glutaredoxin"/>
    <property type="match status" value="1"/>
</dbReference>
<name>A0A7I8C1Y2_9BURK</name>
<keyword evidence="4" id="KW-0614">Plasmid</keyword>
<dbReference type="InterPro" id="IPR036249">
    <property type="entry name" value="Thioredoxin-like_sf"/>
</dbReference>
<dbReference type="CDD" id="cd03048">
    <property type="entry name" value="GST_N_Ure2p_like"/>
    <property type="match status" value="1"/>
</dbReference>
<dbReference type="RefSeq" id="WP_180727293.1">
    <property type="nucleotide sequence ID" value="NZ_AP023177.1"/>
</dbReference>
<dbReference type="EMBL" id="AP023177">
    <property type="protein sequence ID" value="BCF95086.1"/>
    <property type="molecule type" value="Genomic_DNA"/>
</dbReference>
<dbReference type="SFLD" id="SFLDG01150">
    <property type="entry name" value="Main.1:_Beta-like"/>
    <property type="match status" value="1"/>
</dbReference>